<accession>F8AKM8</accession>
<gene>
    <name evidence="2" type="ordered locus">Metok_0372</name>
</gene>
<proteinExistence type="predicted"/>
<feature type="domain" description="C2H2-type" evidence="1">
    <location>
        <begin position="377"/>
        <end position="397"/>
    </location>
</feature>
<dbReference type="eggNOG" id="arCOG07665">
    <property type="taxonomic scope" value="Archaea"/>
</dbReference>
<protein>
    <recommendedName>
        <fullName evidence="1">C2H2-type domain-containing protein</fullName>
    </recommendedName>
</protein>
<keyword evidence="3" id="KW-1185">Reference proteome</keyword>
<name>F8AKM8_METOI</name>
<evidence type="ECO:0000313" key="2">
    <source>
        <dbReference type="EMBL" id="AEH06361.1"/>
    </source>
</evidence>
<dbReference type="STRING" id="647113.Metok_0372"/>
<evidence type="ECO:0000313" key="3">
    <source>
        <dbReference type="Proteomes" id="UP000009296"/>
    </source>
</evidence>
<dbReference type="AlphaFoldDB" id="F8AKM8"/>
<reference evidence="2" key="1">
    <citation type="submission" date="2011-05" db="EMBL/GenBank/DDBJ databases">
        <title>Complete sequence of chromosome of Methanothermococcus okinawensis IH1.</title>
        <authorList>
            <consortium name="US DOE Joint Genome Institute"/>
            <person name="Lucas S."/>
            <person name="Han J."/>
            <person name="Lapidus A."/>
            <person name="Cheng J.-F."/>
            <person name="Goodwin L."/>
            <person name="Pitluck S."/>
            <person name="Peters L."/>
            <person name="Mikhailova N."/>
            <person name="Held B."/>
            <person name="Han C."/>
            <person name="Tapia R."/>
            <person name="Land M."/>
            <person name="Hauser L."/>
            <person name="Kyrpides N."/>
            <person name="Ivanova N."/>
            <person name="Pagani I."/>
            <person name="Sieprawska-Lupa M."/>
            <person name="Takai K."/>
            <person name="Miyazaki J."/>
            <person name="Whitman W."/>
            <person name="Woyke T."/>
        </authorList>
    </citation>
    <scope>NUCLEOTIDE SEQUENCE [LARGE SCALE GENOMIC DNA]</scope>
    <source>
        <strain evidence="2">IH1</strain>
    </source>
</reference>
<dbReference type="PROSITE" id="PS00028">
    <property type="entry name" value="ZINC_FINGER_C2H2_1"/>
    <property type="match status" value="1"/>
</dbReference>
<dbReference type="OrthoDB" id="61130at2157"/>
<dbReference type="KEGG" id="mok:Metok_0372"/>
<sequence>MSSERRIVIDRVYLTMDIPFLYSKLGNSFNKKVYERLKEEFPQFLQRVSEGRGKRGDFHFRVPVEVWSEDDIEKSLDGREIASLSISLRSPYRARGYFNVNRLFMKEHGLNPYQDSYKDDNVLPIDVLEDENDSLLREFCRLFVDRLEHFKIEYVYYLKKLFGIDIFDIFRGYDISELVRLSVQSAEVCVEWLHCESLQFRHITDERKHNYLKVYGDLTQTEYYTPDKKSVHIQWKRYQKGAGINRHEFTWNSEVSRMWLSGDVDYLVNSVKYGIEQSYRLFGFDFKTLKPLPLTCEDVIQDYAEWWKLPLDLVKTILFGRAYVLSFDFHTKGLRERLKSRRLIVPLEKELGGKKGLWRWSDTVQRIRLSLQGYYRCPKCGSIMRYSDKCFKHVCEHCGYEIDYSRFTLGSEDSQKEYESMLLSFKKV</sequence>
<dbReference type="HOGENOM" id="CLU_584779_0_0_2"/>
<dbReference type="EMBL" id="CP002792">
    <property type="protein sequence ID" value="AEH06361.1"/>
    <property type="molecule type" value="Genomic_DNA"/>
</dbReference>
<evidence type="ECO:0000259" key="1">
    <source>
        <dbReference type="PROSITE" id="PS00028"/>
    </source>
</evidence>
<dbReference type="SUPFAM" id="SSF57850">
    <property type="entry name" value="RING/U-box"/>
    <property type="match status" value="1"/>
</dbReference>
<organism evidence="2 3">
    <name type="scientific">Methanothermococcus okinawensis (strain DSM 14208 / JCM 11175 / IH1)</name>
    <dbReference type="NCBI Taxonomy" id="647113"/>
    <lineage>
        <taxon>Archaea</taxon>
        <taxon>Methanobacteriati</taxon>
        <taxon>Methanobacteriota</taxon>
        <taxon>Methanomada group</taxon>
        <taxon>Methanococci</taxon>
        <taxon>Methanococcales</taxon>
        <taxon>Methanococcaceae</taxon>
        <taxon>Methanothermococcus</taxon>
    </lineage>
</organism>
<dbReference type="Proteomes" id="UP000009296">
    <property type="component" value="Chromosome"/>
</dbReference>
<dbReference type="InterPro" id="IPR013087">
    <property type="entry name" value="Znf_C2H2_type"/>
</dbReference>